<feature type="compositionally biased region" description="Basic and acidic residues" evidence="6">
    <location>
        <begin position="999"/>
        <end position="1035"/>
    </location>
</feature>
<comment type="subcellular location">
    <subcellularLocation>
        <location evidence="1">Cytoplasm</location>
        <location evidence="1">P-body</location>
    </subcellularLocation>
</comment>
<organism evidence="8 9">
    <name type="scientific">Tuber melanosporum (strain Mel28)</name>
    <name type="common">Perigord black truffle</name>
    <dbReference type="NCBI Taxonomy" id="656061"/>
    <lineage>
        <taxon>Eukaryota</taxon>
        <taxon>Fungi</taxon>
        <taxon>Dikarya</taxon>
        <taxon>Ascomycota</taxon>
        <taxon>Pezizomycotina</taxon>
        <taxon>Pezizomycetes</taxon>
        <taxon>Pezizales</taxon>
        <taxon>Tuberaceae</taxon>
        <taxon>Tuber</taxon>
    </lineage>
</organism>
<reference evidence="8 9" key="1">
    <citation type="journal article" date="2010" name="Nature">
        <title>Perigord black truffle genome uncovers evolutionary origins and mechanisms of symbiosis.</title>
        <authorList>
            <person name="Martin F."/>
            <person name="Kohler A."/>
            <person name="Murat C."/>
            <person name="Balestrini R."/>
            <person name="Coutinho P.M."/>
            <person name="Jaillon O."/>
            <person name="Montanini B."/>
            <person name="Morin E."/>
            <person name="Noel B."/>
            <person name="Percudani R."/>
            <person name="Porcel B."/>
            <person name="Rubini A."/>
            <person name="Amicucci A."/>
            <person name="Amselem J."/>
            <person name="Anthouard V."/>
            <person name="Arcioni S."/>
            <person name="Artiguenave F."/>
            <person name="Aury J.M."/>
            <person name="Ballario P."/>
            <person name="Bolchi A."/>
            <person name="Brenna A."/>
            <person name="Brun A."/>
            <person name="Buee M."/>
            <person name="Cantarel B."/>
            <person name="Chevalier G."/>
            <person name="Couloux A."/>
            <person name="Da Silva C."/>
            <person name="Denoeud F."/>
            <person name="Duplessis S."/>
            <person name="Ghignone S."/>
            <person name="Hilselberger B."/>
            <person name="Iotti M."/>
            <person name="Marcais B."/>
            <person name="Mello A."/>
            <person name="Miranda M."/>
            <person name="Pacioni G."/>
            <person name="Quesneville H."/>
            <person name="Riccioni C."/>
            <person name="Ruotolo R."/>
            <person name="Splivallo R."/>
            <person name="Stocchi V."/>
            <person name="Tisserant E."/>
            <person name="Viscomi A.R."/>
            <person name="Zambonelli A."/>
            <person name="Zampieri E."/>
            <person name="Henrissat B."/>
            <person name="Lebrun M.H."/>
            <person name="Paolocci F."/>
            <person name="Bonfante P."/>
            <person name="Ottonello S."/>
            <person name="Wincker P."/>
        </authorList>
    </citation>
    <scope>NUCLEOTIDE SEQUENCE [LARGE SCALE GENOMIC DNA]</scope>
    <source>
        <strain evidence="8 9">Mel28</strain>
    </source>
</reference>
<dbReference type="GeneID" id="9187997"/>
<keyword evidence="5" id="KW-0677">Repeat</keyword>
<feature type="region of interest" description="Disordered" evidence="6">
    <location>
        <begin position="989"/>
        <end position="1043"/>
    </location>
</feature>
<evidence type="ECO:0000313" key="8">
    <source>
        <dbReference type="EMBL" id="CAZ83130.1"/>
    </source>
</evidence>
<dbReference type="OMA" id="YVNPFDQ"/>
<feature type="compositionally biased region" description="Polar residues" evidence="6">
    <location>
        <begin position="122"/>
        <end position="138"/>
    </location>
</feature>
<dbReference type="SUPFAM" id="SSF50978">
    <property type="entry name" value="WD40 repeat-like"/>
    <property type="match status" value="1"/>
</dbReference>
<feature type="compositionally biased region" description="Polar residues" evidence="6">
    <location>
        <begin position="202"/>
        <end position="216"/>
    </location>
</feature>
<dbReference type="STRING" id="656061.D5GF37"/>
<gene>
    <name evidence="8" type="ORF">GSTUM_00001829001</name>
</gene>
<feature type="compositionally biased region" description="Pro residues" evidence="6">
    <location>
        <begin position="1356"/>
        <end position="1370"/>
    </location>
</feature>
<feature type="region of interest" description="Disordered" evidence="6">
    <location>
        <begin position="175"/>
        <end position="396"/>
    </location>
</feature>
<name>D5GF37_TUBMM</name>
<feature type="region of interest" description="Disordered" evidence="6">
    <location>
        <begin position="1058"/>
        <end position="1132"/>
    </location>
</feature>
<dbReference type="InterPro" id="IPR045152">
    <property type="entry name" value="EDC4-like"/>
</dbReference>
<feature type="region of interest" description="Disordered" evidence="6">
    <location>
        <begin position="461"/>
        <end position="519"/>
    </location>
</feature>
<dbReference type="Pfam" id="PF24106">
    <property type="entry name" value="Beta-prop_EDC4L"/>
    <property type="match status" value="1"/>
</dbReference>
<feature type="compositionally biased region" description="Pro residues" evidence="6">
    <location>
        <begin position="186"/>
        <end position="199"/>
    </location>
</feature>
<dbReference type="EMBL" id="FN430198">
    <property type="protein sequence ID" value="CAZ83130.1"/>
    <property type="molecule type" value="Genomic_DNA"/>
</dbReference>
<feature type="compositionally biased region" description="Low complexity" evidence="6">
    <location>
        <begin position="10"/>
        <end position="43"/>
    </location>
</feature>
<dbReference type="HOGENOM" id="CLU_003635_0_0_1"/>
<evidence type="ECO:0000256" key="6">
    <source>
        <dbReference type="SAM" id="MobiDB-lite"/>
    </source>
</evidence>
<dbReference type="GO" id="GO:0031087">
    <property type="term" value="P:deadenylation-independent decapping of nuclear-transcribed mRNA"/>
    <property type="evidence" value="ECO:0007669"/>
    <property type="project" value="InterPro"/>
</dbReference>
<protein>
    <submittedName>
        <fullName evidence="8">(Perigord truffle) hypothetical protein</fullName>
    </submittedName>
</protein>
<evidence type="ECO:0000313" key="9">
    <source>
        <dbReference type="Proteomes" id="UP000006911"/>
    </source>
</evidence>
<dbReference type="InterPro" id="IPR015943">
    <property type="entry name" value="WD40/YVTN_repeat-like_dom_sf"/>
</dbReference>
<evidence type="ECO:0000256" key="5">
    <source>
        <dbReference type="ARBA" id="ARBA00022737"/>
    </source>
</evidence>
<feature type="region of interest" description="Disordered" evidence="6">
    <location>
        <begin position="1"/>
        <end position="156"/>
    </location>
</feature>
<feature type="compositionally biased region" description="Polar residues" evidence="6">
    <location>
        <begin position="470"/>
        <end position="490"/>
    </location>
</feature>
<proteinExistence type="inferred from homology"/>
<dbReference type="Gene3D" id="1.10.220.100">
    <property type="entry name" value="conserved c-terminal region of ge- 1"/>
    <property type="match status" value="1"/>
</dbReference>
<dbReference type="InterPro" id="IPR055393">
    <property type="entry name" value="Beta-prop_EDC4L"/>
</dbReference>
<feature type="compositionally biased region" description="Pro residues" evidence="6">
    <location>
        <begin position="88"/>
        <end position="102"/>
    </location>
</feature>
<evidence type="ECO:0000256" key="4">
    <source>
        <dbReference type="ARBA" id="ARBA00022574"/>
    </source>
</evidence>
<comment type="similarity">
    <text evidence="2">Belongs to the WD repeat EDC4 family.</text>
</comment>
<evidence type="ECO:0000256" key="3">
    <source>
        <dbReference type="ARBA" id="ARBA00022490"/>
    </source>
</evidence>
<dbReference type="eggNOG" id="ENOG502R9YM">
    <property type="taxonomic scope" value="Eukaryota"/>
</dbReference>
<keyword evidence="3" id="KW-0963">Cytoplasm</keyword>
<evidence type="ECO:0000259" key="7">
    <source>
        <dbReference type="Pfam" id="PF24106"/>
    </source>
</evidence>
<sequence length="1511" mass="164335">MSPPHGDPLAGPSGQQQQHQHQQNQQSAHQSQPPQQQHSPQAARSGIFPAPPFHLGNILPPPPPSQHFSRNNLSEPLSSPGLHQSQPGFPPYHPETLPPQQPPSQQQSQQLPTSQPAVAEVVNNNSRNPSGPQMFSQNTPPPYANPMSPSVDGANASRTASLLQLLKFSQAVPVAPTSEISQPVATPSPRPSVSSPPPISSHTQLQQSQPSHSGGVSASDLVASLLGRPSEPPGGSGLRQENIAPEMPTEPTVSKGPSDRLSAVNPQNLVLQLLGRPKPSQDDLPSTGPATAPRSNPPMPERHMSQGPGDFGSPKQSPIPPEPRPMSVPPAAPSKSPPPSHGVSMPFSSPTPSKGLFTHVNPFEQLHATSPRNRTPRSSTTPLPANNGKSGLGTREVKAENVPLPYSSTSSFAQSENSPVSATIEAEAAKNASTLDQALKNEEEMKDNLNSAVVENAVNASEQREMTESPIGQQENETPPAANGTSTQETFGDEDYENIPPARGHHEKEEDDNYQSASEAHGSPVLVYNFPMKPFSSITINPSTAPRPKFPISKISDIARMPRLFDQLDRNLIAASHQFIVYAISKSHGRGGIRVLRQFDGKDKVLMKDSTDRTFNVTIGNGDRVLGTGISGAVVWAELGDFDGPDWNNMFVFPPSEEQGQSNGVLKSRARKTCRQAEVFAIGRGKTISIIHAPTAKAYAQGRKNNEVASKKYLAEHSRTIDTGKASKDFAFSDDDSVIISIDKAGKLKLWDVQELIDFSSNDAYNSLQPAPAPQPPIVLTNPILMLSAVAAGEPYRATSVMFLDKFRPYHKCLALRYVIVGMKQNHTLQLWDLALGRPVQEINFPQESDTDALCSVAYHPTTGIIVVGNPTRNSIYFIHLSAPKYNLPPMSQAQYIRGLAVKDSSIPKPDATAILSGLREYSFASKGQLMSLDILDGDAQGSLPPLFELYVAHSKGMTALNVFKEDLGWDGKNSAQNPVDAVKEGICTLSAMSPPPPPEKDRDSDNSNRSEKSSKCEKGIEKVEKPKVPEKVNSPEEVESAEMADKVADLQFGATQGLKSAPPENAPKGPAKSRSVSPGARAPDQGEEKPAVHNGNTKRKRKDKGNTQQSGPSGPSDEKSDKTKSVSSELAKTLNKEITDLYRRIDEDKRIQQAAGDAKQDAILRLLSSTLTDNVEQVIGRIVMTNIQQSVLPAISSVTSAAVERKLGESVSRSLAATLPAELHAIVPEAVKKIFGQPEFMARIGEAISRPLAYSMEQEISKTICRSLLPAFKQLSDETTSKLVADFDRKHNETIQALERVHVQDTQRIDQLTNTVKSLVDVVQAMAKSQAEFQDQVQRAQAEYVQAYEQTGEPEPAPRAPTPPPPPTPDQLEAEETERFLRNGRYEEGTIKWLQSKERQAELFDEVVVRYRYDFLPNLSQLVLLSVSAAVSIKFENKVYERLSWLEGVLAVLDPMDPEIHEICHRIMAVVVQRLEQLYMSTAENNMADPILRKIPPIARRARELSSMAA</sequence>
<feature type="compositionally biased region" description="Polar residues" evidence="6">
    <location>
        <begin position="367"/>
        <end position="389"/>
    </location>
</feature>
<dbReference type="GO" id="GO:0000932">
    <property type="term" value="C:P-body"/>
    <property type="evidence" value="ECO:0007669"/>
    <property type="project" value="UniProtKB-SubCell"/>
</dbReference>
<dbReference type="Gene3D" id="2.130.10.10">
    <property type="entry name" value="YVTN repeat-like/Quinoprotein amine dehydrogenase"/>
    <property type="match status" value="1"/>
</dbReference>
<evidence type="ECO:0000256" key="2">
    <source>
        <dbReference type="ARBA" id="ARBA00009639"/>
    </source>
</evidence>
<feature type="compositionally biased region" description="Pro residues" evidence="6">
    <location>
        <begin position="317"/>
        <end position="340"/>
    </location>
</feature>
<feature type="compositionally biased region" description="Low complexity" evidence="6">
    <location>
        <begin position="103"/>
        <end position="116"/>
    </location>
</feature>
<keyword evidence="9" id="KW-1185">Reference proteome</keyword>
<keyword evidence="4" id="KW-0853">WD repeat</keyword>
<evidence type="ECO:0000256" key="1">
    <source>
        <dbReference type="ARBA" id="ARBA00004201"/>
    </source>
</evidence>
<dbReference type="PANTHER" id="PTHR15598">
    <property type="entry name" value="ENHANCER OF MRNA-DECAPPING PROTEIN 4"/>
    <property type="match status" value="1"/>
</dbReference>
<feature type="domain" description="EDC4-like protein pdc1 beta-propeller" evidence="7">
    <location>
        <begin position="539"/>
        <end position="880"/>
    </location>
</feature>
<dbReference type="Proteomes" id="UP000006911">
    <property type="component" value="Unassembled WGS sequence"/>
</dbReference>
<accession>D5GF37</accession>
<dbReference type="InParanoid" id="D5GF37"/>
<dbReference type="InterPro" id="IPR036322">
    <property type="entry name" value="WD40_repeat_dom_sf"/>
</dbReference>
<dbReference type="InterPro" id="IPR044938">
    <property type="entry name" value="EDC4_C_sf"/>
</dbReference>
<dbReference type="PANTHER" id="PTHR15598:SF5">
    <property type="entry name" value="ENHANCER OF MRNA-DECAPPING PROTEIN 4"/>
    <property type="match status" value="1"/>
</dbReference>
<dbReference type="RefSeq" id="XP_002838939.1">
    <property type="nucleotide sequence ID" value="XM_002838893.1"/>
</dbReference>
<feature type="region of interest" description="Disordered" evidence="6">
    <location>
        <begin position="1350"/>
        <end position="1375"/>
    </location>
</feature>
<dbReference type="KEGG" id="tml:GSTUM_00001829001"/>
<feature type="compositionally biased region" description="Polar residues" evidence="6">
    <location>
        <begin position="66"/>
        <end position="87"/>
    </location>
</feature>